<evidence type="ECO:0000256" key="3">
    <source>
        <dbReference type="ARBA" id="ARBA00022481"/>
    </source>
</evidence>
<dbReference type="FunFam" id="3.30.160.20:FF:000004">
    <property type="entry name" value="Peptide chain release factor 1"/>
    <property type="match status" value="1"/>
</dbReference>
<keyword evidence="4 5" id="KW-0648">Protein biosynthesis</keyword>
<protein>
    <recommendedName>
        <fullName evidence="5 6">Peptide chain release factor 1</fullName>
        <shortName evidence="5">RF-1</shortName>
    </recommendedName>
</protein>
<organism evidence="9 10">
    <name type="scientific">Phaeocystidibacter marisrubri</name>
    <dbReference type="NCBI Taxonomy" id="1577780"/>
    <lineage>
        <taxon>Bacteria</taxon>
        <taxon>Pseudomonadati</taxon>
        <taxon>Bacteroidota</taxon>
        <taxon>Flavobacteriia</taxon>
        <taxon>Flavobacteriales</taxon>
        <taxon>Phaeocystidibacteraceae</taxon>
        <taxon>Phaeocystidibacter</taxon>
    </lineage>
</organism>
<gene>
    <name evidence="5 9" type="primary">prfA</name>
    <name evidence="9" type="ORF">F8C82_01940</name>
</gene>
<comment type="subcellular location">
    <subcellularLocation>
        <location evidence="5">Cytoplasm</location>
    </subcellularLocation>
</comment>
<dbReference type="OrthoDB" id="9806673at2"/>
<keyword evidence="7" id="KW-0175">Coiled coil</keyword>
<dbReference type="Gene3D" id="3.30.160.20">
    <property type="match status" value="1"/>
</dbReference>
<keyword evidence="3 5" id="KW-0488">Methylation</keyword>
<dbReference type="PANTHER" id="PTHR43804:SF7">
    <property type="entry name" value="LD18447P"/>
    <property type="match status" value="1"/>
</dbReference>
<dbReference type="HAMAP" id="MF_00093">
    <property type="entry name" value="Rel_fac_1"/>
    <property type="match status" value="1"/>
</dbReference>
<feature type="modified residue" description="N5-methylglutamine" evidence="5">
    <location>
        <position position="235"/>
    </location>
</feature>
<dbReference type="RefSeq" id="WP_151691754.1">
    <property type="nucleotide sequence ID" value="NZ_BMGX01000002.1"/>
</dbReference>
<evidence type="ECO:0000313" key="10">
    <source>
        <dbReference type="Proteomes" id="UP000484164"/>
    </source>
</evidence>
<sequence>MSTLDRLNGIRQRYDEVNDLIVQPDIASDHERYVRLHKEYKELKPIAEARDKYIQLHEQIEEAQSVIAEGGDPEFVELAQMELEESKEQLEQLEEDIKWMLIPKDPEDSKNAVLEIRAGTGGDEASLFAGDLFRMYQRYVEGRGWKMELVNSNEGTVGGYKEIAVAITGEDVYGTLKYESGVHRVQRVPSTESQGRVHTSAASVAVLPEAEEVDVDINTNDIRRDTFRASGAGGQHVNKTESAIRLTHLPTGIVVECQDGRSQHKNLEQAMKVLRSRIYDLELQKHNDEIAAKRKTLVSTGDRSAKIRTYNFPQGRVTDHRIGLTVHNLPDVLNGDIQTFLDELKMAENTERLKEGTESYG</sequence>
<evidence type="ECO:0000256" key="6">
    <source>
        <dbReference type="NCBIfam" id="TIGR00019"/>
    </source>
</evidence>
<dbReference type="Gene3D" id="3.30.70.1660">
    <property type="match status" value="1"/>
</dbReference>
<dbReference type="PROSITE" id="PS00745">
    <property type="entry name" value="RF_PROK_I"/>
    <property type="match status" value="1"/>
</dbReference>
<dbReference type="InterPro" id="IPR000352">
    <property type="entry name" value="Pep_chain_release_fac_I"/>
</dbReference>
<feature type="coiled-coil region" evidence="7">
    <location>
        <begin position="46"/>
        <end position="96"/>
    </location>
</feature>
<dbReference type="Pfam" id="PF00472">
    <property type="entry name" value="RF-1"/>
    <property type="match status" value="1"/>
</dbReference>
<comment type="function">
    <text evidence="1 5">Peptide chain release factor 1 directs the termination of translation in response to the peptide chain termination codons UAG and UAA.</text>
</comment>
<dbReference type="InterPro" id="IPR004373">
    <property type="entry name" value="RF-1"/>
</dbReference>
<accession>A0A6L3ZH50</accession>
<dbReference type="InterPro" id="IPR045853">
    <property type="entry name" value="Pep_chain_release_fac_I_sf"/>
</dbReference>
<evidence type="ECO:0000256" key="2">
    <source>
        <dbReference type="ARBA" id="ARBA00010835"/>
    </source>
</evidence>
<evidence type="ECO:0000256" key="7">
    <source>
        <dbReference type="SAM" id="Coils"/>
    </source>
</evidence>
<dbReference type="InterPro" id="IPR005139">
    <property type="entry name" value="PCRF"/>
</dbReference>
<evidence type="ECO:0000256" key="5">
    <source>
        <dbReference type="HAMAP-Rule" id="MF_00093"/>
    </source>
</evidence>
<keyword evidence="5" id="KW-0963">Cytoplasm</keyword>
<comment type="PTM">
    <text evidence="5">Methylated by PrmC. Methylation increases the termination efficiency of RF1.</text>
</comment>
<evidence type="ECO:0000259" key="8">
    <source>
        <dbReference type="PROSITE" id="PS00745"/>
    </source>
</evidence>
<dbReference type="NCBIfam" id="NF001859">
    <property type="entry name" value="PRK00591.1"/>
    <property type="match status" value="1"/>
</dbReference>
<evidence type="ECO:0000313" key="9">
    <source>
        <dbReference type="EMBL" id="KAB2817184.1"/>
    </source>
</evidence>
<keyword evidence="10" id="KW-1185">Reference proteome</keyword>
<comment type="caution">
    <text evidence="9">The sequence shown here is derived from an EMBL/GenBank/DDBJ whole genome shotgun (WGS) entry which is preliminary data.</text>
</comment>
<dbReference type="EMBL" id="WBVQ01000001">
    <property type="protein sequence ID" value="KAB2817184.1"/>
    <property type="molecule type" value="Genomic_DNA"/>
</dbReference>
<comment type="similarity">
    <text evidence="2 5">Belongs to the prokaryotic/mitochondrial release factor family.</text>
</comment>
<dbReference type="NCBIfam" id="TIGR00019">
    <property type="entry name" value="prfA"/>
    <property type="match status" value="1"/>
</dbReference>
<evidence type="ECO:0000256" key="1">
    <source>
        <dbReference type="ARBA" id="ARBA00002986"/>
    </source>
</evidence>
<dbReference type="AlphaFoldDB" id="A0A6L3ZH50"/>
<dbReference type="Proteomes" id="UP000484164">
    <property type="component" value="Unassembled WGS sequence"/>
</dbReference>
<proteinExistence type="inferred from homology"/>
<dbReference type="InterPro" id="IPR050057">
    <property type="entry name" value="Prokaryotic/Mito_RF"/>
</dbReference>
<dbReference type="GO" id="GO:0005737">
    <property type="term" value="C:cytoplasm"/>
    <property type="evidence" value="ECO:0007669"/>
    <property type="project" value="UniProtKB-SubCell"/>
</dbReference>
<dbReference type="SMART" id="SM00937">
    <property type="entry name" value="PCRF"/>
    <property type="match status" value="1"/>
</dbReference>
<dbReference type="FunFam" id="3.30.70.1660:FF:000002">
    <property type="entry name" value="Peptide chain release factor 1"/>
    <property type="match status" value="1"/>
</dbReference>
<evidence type="ECO:0000256" key="4">
    <source>
        <dbReference type="ARBA" id="ARBA00022917"/>
    </source>
</evidence>
<dbReference type="Gene3D" id="6.10.140.1950">
    <property type="match status" value="1"/>
</dbReference>
<reference evidence="9 10" key="1">
    <citation type="submission" date="2019-10" db="EMBL/GenBank/DDBJ databases">
        <title>Genome sequence of Phaeocystidibacter marisrubri JCM30614 (type strain).</title>
        <authorList>
            <person name="Bowman J.P."/>
        </authorList>
    </citation>
    <scope>NUCLEOTIDE SEQUENCE [LARGE SCALE GENOMIC DNA]</scope>
    <source>
        <strain evidence="9 10">JCM 30614</strain>
    </source>
</reference>
<dbReference type="PANTHER" id="PTHR43804">
    <property type="entry name" value="LD18447P"/>
    <property type="match status" value="1"/>
</dbReference>
<feature type="domain" description="Prokaryotic-type class I peptide chain release factors" evidence="8">
    <location>
        <begin position="228"/>
        <end position="244"/>
    </location>
</feature>
<name>A0A6L3ZH50_9FLAO</name>
<dbReference type="Pfam" id="PF03462">
    <property type="entry name" value="PCRF"/>
    <property type="match status" value="1"/>
</dbReference>
<dbReference type="SUPFAM" id="SSF75620">
    <property type="entry name" value="Release factor"/>
    <property type="match status" value="1"/>
</dbReference>
<dbReference type="GO" id="GO:0016149">
    <property type="term" value="F:translation release factor activity, codon specific"/>
    <property type="evidence" value="ECO:0007669"/>
    <property type="project" value="UniProtKB-UniRule"/>
</dbReference>